<feature type="region of interest" description="Disordered" evidence="1">
    <location>
        <begin position="117"/>
        <end position="315"/>
    </location>
</feature>
<evidence type="ECO:0000313" key="2">
    <source>
        <dbReference type="EMBL" id="KAG2441291.1"/>
    </source>
</evidence>
<feature type="region of interest" description="Disordered" evidence="1">
    <location>
        <begin position="91"/>
        <end position="110"/>
    </location>
</feature>
<dbReference type="AlphaFoldDB" id="A0A835TM75"/>
<keyword evidence="3" id="KW-1185">Reference proteome</keyword>
<evidence type="ECO:0000256" key="1">
    <source>
        <dbReference type="SAM" id="MobiDB-lite"/>
    </source>
</evidence>
<dbReference type="OrthoDB" id="550161at2759"/>
<comment type="caution">
    <text evidence="2">The sequence shown here is derived from an EMBL/GenBank/DDBJ whole genome shotgun (WGS) entry which is preliminary data.</text>
</comment>
<feature type="compositionally biased region" description="Low complexity" evidence="1">
    <location>
        <begin position="232"/>
        <end position="252"/>
    </location>
</feature>
<dbReference type="EMBL" id="JAEHOD010000035">
    <property type="protein sequence ID" value="KAG2441291.1"/>
    <property type="molecule type" value="Genomic_DNA"/>
</dbReference>
<proteinExistence type="predicted"/>
<feature type="compositionally biased region" description="Gly residues" evidence="1">
    <location>
        <begin position="220"/>
        <end position="231"/>
    </location>
</feature>
<accession>A0A835TM75</accession>
<sequence length="315" mass="30198">MQCKAATAAQRVRVAGGAASPAGAGTSLRARNAAVVACCRRRAAAGCAAGCRCARHSYSPRHSQPLSGLTGAQGAAPRAVVAAAAAAAAAGDDPRGVGPGHGAPGGVPEEWQDEWMSGVQHEGGGGGGGGVRGGGGGTGAGQSELRKATGDQVPEAWADEWQSGNPAIEQRDPTTITGGSSSGGGSSGSSSSGGGINADTEQEIPDANIAGLSSEDFGGPRSGGPRSGGPRSGPDSAAGATPTAAHGTAAETSGVDVGRLADSLAGGLGARDAGPMDATRQAAAGGVGGGGGGGGEREDEDEPYSSHRRRGNWMT</sequence>
<organism evidence="2 3">
    <name type="scientific">Chlamydomonas schloesseri</name>
    <dbReference type="NCBI Taxonomy" id="2026947"/>
    <lineage>
        <taxon>Eukaryota</taxon>
        <taxon>Viridiplantae</taxon>
        <taxon>Chlorophyta</taxon>
        <taxon>core chlorophytes</taxon>
        <taxon>Chlorophyceae</taxon>
        <taxon>CS clade</taxon>
        <taxon>Chlamydomonadales</taxon>
        <taxon>Chlamydomonadaceae</taxon>
        <taxon>Chlamydomonas</taxon>
    </lineage>
</organism>
<feature type="compositionally biased region" description="Gly residues" evidence="1">
    <location>
        <begin position="285"/>
        <end position="294"/>
    </location>
</feature>
<dbReference type="Proteomes" id="UP000613740">
    <property type="component" value="Unassembled WGS sequence"/>
</dbReference>
<feature type="compositionally biased region" description="Basic residues" evidence="1">
    <location>
        <begin position="306"/>
        <end position="315"/>
    </location>
</feature>
<name>A0A835TM75_9CHLO</name>
<feature type="compositionally biased region" description="Gly residues" evidence="1">
    <location>
        <begin position="180"/>
        <end position="196"/>
    </location>
</feature>
<feature type="compositionally biased region" description="Gly residues" evidence="1">
    <location>
        <begin position="121"/>
        <end position="140"/>
    </location>
</feature>
<reference evidence="2" key="1">
    <citation type="journal article" date="2020" name="bioRxiv">
        <title>Comparative genomics of Chlamydomonas.</title>
        <authorList>
            <person name="Craig R.J."/>
            <person name="Hasan A.R."/>
            <person name="Ness R.W."/>
            <person name="Keightley P.D."/>
        </authorList>
    </citation>
    <scope>NUCLEOTIDE SEQUENCE</scope>
    <source>
        <strain evidence="2">CCAP 11/173</strain>
    </source>
</reference>
<protein>
    <submittedName>
        <fullName evidence="2">Uncharacterized protein</fullName>
    </submittedName>
</protein>
<gene>
    <name evidence="2" type="ORF">HYH02_009884</name>
</gene>
<evidence type="ECO:0000313" key="3">
    <source>
        <dbReference type="Proteomes" id="UP000613740"/>
    </source>
</evidence>